<accession>A0A259U265</accession>
<evidence type="ECO:0008006" key="4">
    <source>
        <dbReference type="Google" id="ProtNLM"/>
    </source>
</evidence>
<comment type="similarity">
    <text evidence="1">Belongs to the RutC family.</text>
</comment>
<proteinExistence type="inferred from homology"/>
<dbReference type="Pfam" id="PF01042">
    <property type="entry name" value="Ribonuc_L-PSP"/>
    <property type="match status" value="1"/>
</dbReference>
<dbReference type="FunFam" id="3.30.1330.40:FF:000001">
    <property type="entry name" value="L-PSP family endoribonuclease"/>
    <property type="match status" value="1"/>
</dbReference>
<organism evidence="2 3">
    <name type="scientific">Rubricoccus marinus</name>
    <dbReference type="NCBI Taxonomy" id="716817"/>
    <lineage>
        <taxon>Bacteria</taxon>
        <taxon>Pseudomonadati</taxon>
        <taxon>Rhodothermota</taxon>
        <taxon>Rhodothermia</taxon>
        <taxon>Rhodothermales</taxon>
        <taxon>Rubricoccaceae</taxon>
        <taxon>Rubricoccus</taxon>
    </lineage>
</organism>
<dbReference type="AlphaFoldDB" id="A0A259U265"/>
<dbReference type="RefSeq" id="WP_094550250.1">
    <property type="nucleotide sequence ID" value="NZ_MQWB01000001.1"/>
</dbReference>
<gene>
    <name evidence="2" type="ORF">BSZ36_14725</name>
</gene>
<dbReference type="NCBIfam" id="TIGR00004">
    <property type="entry name" value="Rid family detoxifying hydrolase"/>
    <property type="match status" value="1"/>
</dbReference>
<dbReference type="EMBL" id="MQWB01000001">
    <property type="protein sequence ID" value="OZC04125.1"/>
    <property type="molecule type" value="Genomic_DNA"/>
</dbReference>
<dbReference type="PANTHER" id="PTHR11803">
    <property type="entry name" value="2-IMINOBUTANOATE/2-IMINOPROPANOATE DEAMINASE RIDA"/>
    <property type="match status" value="1"/>
</dbReference>
<comment type="caution">
    <text evidence="2">The sequence shown here is derived from an EMBL/GenBank/DDBJ whole genome shotgun (WGS) entry which is preliminary data.</text>
</comment>
<evidence type="ECO:0000313" key="3">
    <source>
        <dbReference type="Proteomes" id="UP000216446"/>
    </source>
</evidence>
<dbReference type="InterPro" id="IPR035959">
    <property type="entry name" value="RutC-like_sf"/>
</dbReference>
<dbReference type="GO" id="GO:0005829">
    <property type="term" value="C:cytosol"/>
    <property type="evidence" value="ECO:0007669"/>
    <property type="project" value="TreeGrafter"/>
</dbReference>
<dbReference type="PROSITE" id="PS01094">
    <property type="entry name" value="UPF0076"/>
    <property type="match status" value="1"/>
</dbReference>
<dbReference type="Gene3D" id="3.30.1330.40">
    <property type="entry name" value="RutC-like"/>
    <property type="match status" value="1"/>
</dbReference>
<sequence>MQILSASGAPAAVGPYSHAVRANGLLFCSGQVALDPEKGVLVGEDVATQTHQVFANIRAVLGEAGLTLSDVAKTTVYLQTMDDFGTMNGIYAEHFGDHKPARSTVAVAGLPVGALVEIEVLAVLKEG</sequence>
<keyword evidence="3" id="KW-1185">Reference proteome</keyword>
<dbReference type="OrthoDB" id="9803101at2"/>
<dbReference type="PANTHER" id="PTHR11803:SF58">
    <property type="entry name" value="PROTEIN HMF1-RELATED"/>
    <property type="match status" value="1"/>
</dbReference>
<dbReference type="SUPFAM" id="SSF55298">
    <property type="entry name" value="YjgF-like"/>
    <property type="match status" value="1"/>
</dbReference>
<dbReference type="InterPro" id="IPR006056">
    <property type="entry name" value="RidA"/>
</dbReference>
<protein>
    <recommendedName>
        <fullName evidence="4">Reactive intermediate/imine deaminase</fullName>
    </recommendedName>
</protein>
<evidence type="ECO:0000313" key="2">
    <source>
        <dbReference type="EMBL" id="OZC04125.1"/>
    </source>
</evidence>
<dbReference type="Proteomes" id="UP000216446">
    <property type="component" value="Unassembled WGS sequence"/>
</dbReference>
<dbReference type="InParanoid" id="A0A259U265"/>
<dbReference type="InterPro" id="IPR019897">
    <property type="entry name" value="RidA_CS"/>
</dbReference>
<name>A0A259U265_9BACT</name>
<reference evidence="2 3" key="1">
    <citation type="submission" date="2016-11" db="EMBL/GenBank/DDBJ databases">
        <title>Study of marine rhodopsin-containing bacteria.</title>
        <authorList>
            <person name="Yoshizawa S."/>
            <person name="Kumagai Y."/>
            <person name="Kogure K."/>
        </authorList>
    </citation>
    <scope>NUCLEOTIDE SEQUENCE [LARGE SCALE GENOMIC DNA]</scope>
    <source>
        <strain evidence="2 3">SG-29</strain>
    </source>
</reference>
<dbReference type="InterPro" id="IPR006175">
    <property type="entry name" value="YjgF/YER057c/UK114"/>
</dbReference>
<dbReference type="GO" id="GO:0019239">
    <property type="term" value="F:deaminase activity"/>
    <property type="evidence" value="ECO:0007669"/>
    <property type="project" value="TreeGrafter"/>
</dbReference>
<dbReference type="CDD" id="cd00448">
    <property type="entry name" value="YjgF_YER057c_UK114_family"/>
    <property type="match status" value="1"/>
</dbReference>
<evidence type="ECO:0000256" key="1">
    <source>
        <dbReference type="ARBA" id="ARBA00010552"/>
    </source>
</evidence>